<name>A0A8H2VZI9_9HELO</name>
<feature type="compositionally biased region" description="Polar residues" evidence="1">
    <location>
        <begin position="1"/>
        <end position="14"/>
    </location>
</feature>
<evidence type="ECO:0000313" key="2">
    <source>
        <dbReference type="EMBL" id="CAD6447688.1"/>
    </source>
</evidence>
<feature type="region of interest" description="Disordered" evidence="1">
    <location>
        <begin position="1"/>
        <end position="25"/>
    </location>
</feature>
<dbReference type="Proteomes" id="UP000624404">
    <property type="component" value="Unassembled WGS sequence"/>
</dbReference>
<dbReference type="OrthoDB" id="3543779at2759"/>
<gene>
    <name evidence="2" type="ORF">SCLTRI_LOCUS7480</name>
</gene>
<feature type="compositionally biased region" description="Polar residues" evidence="1">
    <location>
        <begin position="173"/>
        <end position="188"/>
    </location>
</feature>
<feature type="compositionally biased region" description="Acidic residues" evidence="1">
    <location>
        <begin position="113"/>
        <end position="127"/>
    </location>
</feature>
<evidence type="ECO:0000256" key="1">
    <source>
        <dbReference type="SAM" id="MobiDB-lite"/>
    </source>
</evidence>
<organism evidence="2 3">
    <name type="scientific">Sclerotinia trifoliorum</name>
    <dbReference type="NCBI Taxonomy" id="28548"/>
    <lineage>
        <taxon>Eukaryota</taxon>
        <taxon>Fungi</taxon>
        <taxon>Dikarya</taxon>
        <taxon>Ascomycota</taxon>
        <taxon>Pezizomycotina</taxon>
        <taxon>Leotiomycetes</taxon>
        <taxon>Helotiales</taxon>
        <taxon>Sclerotiniaceae</taxon>
        <taxon>Sclerotinia</taxon>
    </lineage>
</organism>
<feature type="region of interest" description="Disordered" evidence="1">
    <location>
        <begin position="225"/>
        <end position="275"/>
    </location>
</feature>
<proteinExistence type="predicted"/>
<dbReference type="EMBL" id="CAJHIA010000030">
    <property type="protein sequence ID" value="CAD6447688.1"/>
    <property type="molecule type" value="Genomic_DNA"/>
</dbReference>
<evidence type="ECO:0000313" key="3">
    <source>
        <dbReference type="Proteomes" id="UP000624404"/>
    </source>
</evidence>
<dbReference type="AlphaFoldDB" id="A0A8H2VZI9"/>
<comment type="caution">
    <text evidence="2">The sequence shown here is derived from an EMBL/GenBank/DDBJ whole genome shotgun (WGS) entry which is preliminary data.</text>
</comment>
<feature type="region of interest" description="Disordered" evidence="1">
    <location>
        <begin position="40"/>
        <end position="134"/>
    </location>
</feature>
<feature type="region of interest" description="Disordered" evidence="1">
    <location>
        <begin position="154"/>
        <end position="204"/>
    </location>
</feature>
<feature type="compositionally biased region" description="Acidic residues" evidence="1">
    <location>
        <begin position="52"/>
        <end position="64"/>
    </location>
</feature>
<accession>A0A8H2VZI9</accession>
<sequence length="330" mass="36535">MEDENGASNVQLPSSEHEDLIEERSNEKFPIIEVCEISAPNTSGNVTPEIVTAEEDSSDVDMCSDENSLSNETRDIEVTQHNPGDDTAENASQEKELPNAPDLDLQFSTTDISELEISEPEPSEPEFPETKPLQIEVTQLSENLRETIEIEVSQLLSPSPEPIEIDIPEQSDSSPELSEPPNQGLQDHSGSDADNECSDGETTRVLGDWQLRQLAENALEIAIDVSTPKPSAPSLGDPNICKPRTPLPERVWHPSSSDPTRPNKPKCPPCERKKKRFDCLGSPPCNECSKRNMTAEQCASFALVRRRGKRRLQDDEGMVTQKAGKRGKRR</sequence>
<feature type="region of interest" description="Disordered" evidence="1">
    <location>
        <begin position="307"/>
        <end position="330"/>
    </location>
</feature>
<reference evidence="2" key="1">
    <citation type="submission" date="2020-10" db="EMBL/GenBank/DDBJ databases">
        <authorList>
            <person name="Kusch S."/>
        </authorList>
    </citation>
    <scope>NUCLEOTIDE SEQUENCE</scope>
    <source>
        <strain evidence="2">SwB9</strain>
    </source>
</reference>
<keyword evidence="3" id="KW-1185">Reference proteome</keyword>
<protein>
    <submittedName>
        <fullName evidence="2">D2113a0d-feb3-45cf-8d62-6f36a3d840cc</fullName>
    </submittedName>
</protein>
<feature type="compositionally biased region" description="Basic and acidic residues" evidence="1">
    <location>
        <begin position="15"/>
        <end position="25"/>
    </location>
</feature>